<feature type="region of interest" description="Disordered" evidence="1">
    <location>
        <begin position="1"/>
        <end position="24"/>
    </location>
</feature>
<organism evidence="2 3">
    <name type="scientific">Liparis tanakae</name>
    <name type="common">Tanaka's snailfish</name>
    <dbReference type="NCBI Taxonomy" id="230148"/>
    <lineage>
        <taxon>Eukaryota</taxon>
        <taxon>Metazoa</taxon>
        <taxon>Chordata</taxon>
        <taxon>Craniata</taxon>
        <taxon>Vertebrata</taxon>
        <taxon>Euteleostomi</taxon>
        <taxon>Actinopterygii</taxon>
        <taxon>Neopterygii</taxon>
        <taxon>Teleostei</taxon>
        <taxon>Neoteleostei</taxon>
        <taxon>Acanthomorphata</taxon>
        <taxon>Eupercaria</taxon>
        <taxon>Perciformes</taxon>
        <taxon>Cottioidei</taxon>
        <taxon>Cottales</taxon>
        <taxon>Liparidae</taxon>
        <taxon>Liparis</taxon>
    </lineage>
</organism>
<reference evidence="2 3" key="1">
    <citation type="submission" date="2019-03" db="EMBL/GenBank/DDBJ databases">
        <title>First draft genome of Liparis tanakae, snailfish: a comprehensive survey of snailfish specific genes.</title>
        <authorList>
            <person name="Kim W."/>
            <person name="Song I."/>
            <person name="Jeong J.-H."/>
            <person name="Kim D."/>
            <person name="Kim S."/>
            <person name="Ryu S."/>
            <person name="Song J.Y."/>
            <person name="Lee S.K."/>
        </authorList>
    </citation>
    <scope>NUCLEOTIDE SEQUENCE [LARGE SCALE GENOMIC DNA]</scope>
    <source>
        <tissue evidence="2">Muscle</tissue>
    </source>
</reference>
<proteinExistence type="predicted"/>
<gene>
    <name evidence="2" type="ORF">EYF80_061034</name>
</gene>
<keyword evidence="3" id="KW-1185">Reference proteome</keyword>
<comment type="caution">
    <text evidence="2">The sequence shown here is derived from an EMBL/GenBank/DDBJ whole genome shotgun (WGS) entry which is preliminary data.</text>
</comment>
<name>A0A4Z2EIN9_9TELE</name>
<sequence>MMLRPEAPLETGGSPPPSEQLCGCGGRGEAFDERVQRLAPAKRPAANAVRRSRLTFSCFEAAPDPPESSLRVRGPNVHPQVCLDAAKEEEETSVWMCDSSGWSRLSNVLSDVKVRPADPSLPRHRRRASLLKSGRGAGGEISINSQTDHTLQFARGPETRRGTRKDTEYILEDFAGPDGEEEEEGRARKEGEK</sequence>
<evidence type="ECO:0000256" key="1">
    <source>
        <dbReference type="SAM" id="MobiDB-lite"/>
    </source>
</evidence>
<dbReference type="Proteomes" id="UP000314294">
    <property type="component" value="Unassembled WGS sequence"/>
</dbReference>
<evidence type="ECO:0000313" key="3">
    <source>
        <dbReference type="Proteomes" id="UP000314294"/>
    </source>
</evidence>
<accession>A0A4Z2EIN9</accession>
<dbReference type="EMBL" id="SRLO01006399">
    <property type="protein sequence ID" value="TNN28817.1"/>
    <property type="molecule type" value="Genomic_DNA"/>
</dbReference>
<feature type="region of interest" description="Disordered" evidence="1">
    <location>
        <begin position="116"/>
        <end position="193"/>
    </location>
</feature>
<feature type="compositionally biased region" description="Basic and acidic residues" evidence="1">
    <location>
        <begin position="157"/>
        <end position="168"/>
    </location>
</feature>
<evidence type="ECO:0000313" key="2">
    <source>
        <dbReference type="EMBL" id="TNN28817.1"/>
    </source>
</evidence>
<dbReference type="AlphaFoldDB" id="A0A4Z2EIN9"/>
<protein>
    <submittedName>
        <fullName evidence="2">Uncharacterized protein</fullName>
    </submittedName>
</protein>